<evidence type="ECO:0000313" key="1">
    <source>
        <dbReference type="EMBL" id="GAA2046423.1"/>
    </source>
</evidence>
<evidence type="ECO:0000313" key="2">
    <source>
        <dbReference type="Proteomes" id="UP001403094"/>
    </source>
</evidence>
<dbReference type="EMBL" id="BAAANQ010000002">
    <property type="protein sequence ID" value="GAA2046423.1"/>
    <property type="molecule type" value="Genomic_DNA"/>
</dbReference>
<protein>
    <submittedName>
        <fullName evidence="1">Uncharacterized protein</fullName>
    </submittedName>
</protein>
<gene>
    <name evidence="1" type="ORF">GCM10009757_14070</name>
</gene>
<dbReference type="Proteomes" id="UP001403094">
    <property type="component" value="Unassembled WGS sequence"/>
</dbReference>
<reference evidence="2" key="1">
    <citation type="journal article" date="2019" name="Int. J. Syst. Evol. Microbiol.">
        <title>The Global Catalogue of Microorganisms (GCM) 10K type strain sequencing project: providing services to taxonomists for standard genome sequencing and annotation.</title>
        <authorList>
            <consortium name="The Broad Institute Genomics Platform"/>
            <consortium name="The Broad Institute Genome Sequencing Center for Infectious Disease"/>
            <person name="Wu L."/>
            <person name="Ma J."/>
        </authorList>
    </citation>
    <scope>NUCLEOTIDE SEQUENCE [LARGE SCALE GENOMIC DNA]</scope>
    <source>
        <strain evidence="2">JCM 14549</strain>
    </source>
</reference>
<accession>A0ABP5GL63</accession>
<organism evidence="1 2">
    <name type="scientific">Streptomyces cheonanensis</name>
    <dbReference type="NCBI Taxonomy" id="312720"/>
    <lineage>
        <taxon>Bacteria</taxon>
        <taxon>Bacillati</taxon>
        <taxon>Actinomycetota</taxon>
        <taxon>Actinomycetes</taxon>
        <taxon>Kitasatosporales</taxon>
        <taxon>Streptomycetaceae</taxon>
        <taxon>Streptomyces</taxon>
    </lineage>
</organism>
<dbReference type="RefSeq" id="WP_346069963.1">
    <property type="nucleotide sequence ID" value="NZ_BAAANQ010000002.1"/>
</dbReference>
<keyword evidence="2" id="KW-1185">Reference proteome</keyword>
<comment type="caution">
    <text evidence="1">The sequence shown here is derived from an EMBL/GenBank/DDBJ whole genome shotgun (WGS) entry which is preliminary data.</text>
</comment>
<sequence>MTPPAPAPVPPQVPPMESAADAINHAIRAFVSSRGNRWSAEDRHHLAQLYDAWVACSPAPAPAAARRADR</sequence>
<proteinExistence type="predicted"/>
<name>A0ABP5GL63_9ACTN</name>